<dbReference type="PROSITE" id="PS01124">
    <property type="entry name" value="HTH_ARAC_FAMILY_2"/>
    <property type="match status" value="1"/>
</dbReference>
<keyword evidence="3" id="KW-0804">Transcription</keyword>
<dbReference type="PANTHER" id="PTHR46796:SF7">
    <property type="entry name" value="ARAC FAMILY TRANSCRIPTIONAL REGULATOR"/>
    <property type="match status" value="1"/>
</dbReference>
<feature type="domain" description="HTH araC/xylS-type" evidence="4">
    <location>
        <begin position="204"/>
        <end position="302"/>
    </location>
</feature>
<dbReference type="SMART" id="SM00342">
    <property type="entry name" value="HTH_ARAC"/>
    <property type="match status" value="1"/>
</dbReference>
<keyword evidence="1" id="KW-0805">Transcription regulation</keyword>
<dbReference type="Pfam" id="PF12833">
    <property type="entry name" value="HTH_18"/>
    <property type="match status" value="1"/>
</dbReference>
<dbReference type="InterPro" id="IPR018060">
    <property type="entry name" value="HTH_AraC"/>
</dbReference>
<dbReference type="RefSeq" id="WP_166985882.1">
    <property type="nucleotide sequence ID" value="NZ_CP061169.1"/>
</dbReference>
<evidence type="ECO:0000259" key="4">
    <source>
        <dbReference type="PROSITE" id="PS01124"/>
    </source>
</evidence>
<gene>
    <name evidence="5" type="ORF">HCR76_00635</name>
</gene>
<dbReference type="PANTHER" id="PTHR46796">
    <property type="entry name" value="HTH-TYPE TRANSCRIPTIONAL ACTIVATOR RHAS-RELATED"/>
    <property type="match status" value="1"/>
</dbReference>
<accession>A0ABX6YIL6</accession>
<dbReference type="InterPro" id="IPR020449">
    <property type="entry name" value="Tscrpt_reg_AraC-type_HTH"/>
</dbReference>
<organism evidence="5 6">
    <name type="scientific">Paramicrobacterium chengjingii</name>
    <dbReference type="NCBI Taxonomy" id="2769067"/>
    <lineage>
        <taxon>Bacteria</taxon>
        <taxon>Bacillati</taxon>
        <taxon>Actinomycetota</taxon>
        <taxon>Actinomycetes</taxon>
        <taxon>Micrococcales</taxon>
        <taxon>Microbacteriaceae</taxon>
        <taxon>Paramicrobacterium</taxon>
    </lineage>
</organism>
<dbReference type="Pfam" id="PF12852">
    <property type="entry name" value="Cupin_6"/>
    <property type="match status" value="1"/>
</dbReference>
<dbReference type="InterPro" id="IPR009057">
    <property type="entry name" value="Homeodomain-like_sf"/>
</dbReference>
<dbReference type="EMBL" id="CP061169">
    <property type="protein sequence ID" value="QPZ38654.1"/>
    <property type="molecule type" value="Genomic_DNA"/>
</dbReference>
<evidence type="ECO:0000256" key="3">
    <source>
        <dbReference type="ARBA" id="ARBA00023163"/>
    </source>
</evidence>
<keyword evidence="6" id="KW-1185">Reference proteome</keyword>
<evidence type="ECO:0000313" key="5">
    <source>
        <dbReference type="EMBL" id="QPZ38654.1"/>
    </source>
</evidence>
<dbReference type="Gene3D" id="1.10.10.60">
    <property type="entry name" value="Homeodomain-like"/>
    <property type="match status" value="1"/>
</dbReference>
<dbReference type="PRINTS" id="PR00032">
    <property type="entry name" value="HTHARAC"/>
</dbReference>
<reference evidence="5 6" key="1">
    <citation type="submission" date="2020-12" db="EMBL/GenBank/DDBJ databases">
        <title>Microbacterium sp. HY060.</title>
        <authorList>
            <person name="Zhou J."/>
        </authorList>
    </citation>
    <scope>NUCLEOTIDE SEQUENCE [LARGE SCALE GENOMIC DNA]</scope>
    <source>
        <strain evidence="5 6">HY60</strain>
    </source>
</reference>
<name>A0ABX6YIL6_9MICO</name>
<evidence type="ECO:0000256" key="1">
    <source>
        <dbReference type="ARBA" id="ARBA00023015"/>
    </source>
</evidence>
<evidence type="ECO:0000313" key="6">
    <source>
        <dbReference type="Proteomes" id="UP000662814"/>
    </source>
</evidence>
<dbReference type="InterPro" id="IPR032783">
    <property type="entry name" value="AraC_lig"/>
</dbReference>
<sequence>MSTDRLTEILNLIDVRGVVSGGAALTGRWRAHGHVAEELKFCAVARGEAQLMTDGIDEPIELVEGEIVVLNARSWLELRGGSGDGPIDDVEQPSNGTIVRRDGVDLERADVFIGGRIDLNVEGREVLAGALPPVAHVRAASSSAARIRGHVNQIFAEIVGDDAGAEFAVRQYSQLLILDVLRAFSGGMDMPPGWLKLLGDERLRPALDLMHEHPEVSWSLGDLARAAALSRTGFAVRFREVAGMPPLAYLVRWRMLLAQRELRAPESRLRPIAFKLGYSSESAFSTAFKRHLGESPQNYRTRVLQHASPAGV</sequence>
<dbReference type="SUPFAM" id="SSF46689">
    <property type="entry name" value="Homeodomain-like"/>
    <property type="match status" value="2"/>
</dbReference>
<evidence type="ECO:0000256" key="2">
    <source>
        <dbReference type="ARBA" id="ARBA00023125"/>
    </source>
</evidence>
<dbReference type="Proteomes" id="UP000662814">
    <property type="component" value="Chromosome"/>
</dbReference>
<proteinExistence type="predicted"/>
<dbReference type="InterPro" id="IPR050204">
    <property type="entry name" value="AraC_XylS_family_regulators"/>
</dbReference>
<keyword evidence="2" id="KW-0238">DNA-binding</keyword>
<protein>
    <submittedName>
        <fullName evidence="5">AraC family transcriptional regulator</fullName>
    </submittedName>
</protein>